<keyword evidence="2" id="KW-1185">Reference proteome</keyword>
<organism evidence="1 2">
    <name type="scientific">Corynebacterium gallinarum</name>
    <dbReference type="NCBI Taxonomy" id="2762214"/>
    <lineage>
        <taxon>Bacteria</taxon>
        <taxon>Bacillati</taxon>
        <taxon>Actinomycetota</taxon>
        <taxon>Actinomycetes</taxon>
        <taxon>Mycobacteriales</taxon>
        <taxon>Corynebacteriaceae</taxon>
        <taxon>Corynebacterium</taxon>
    </lineage>
</organism>
<name>A0A8I0HHJ5_9CORY</name>
<protein>
    <submittedName>
        <fullName evidence="1">Uncharacterized protein</fullName>
    </submittedName>
</protein>
<dbReference type="EMBL" id="JACSPR010000004">
    <property type="protein sequence ID" value="MBD8030133.1"/>
    <property type="molecule type" value="Genomic_DNA"/>
</dbReference>
<dbReference type="RefSeq" id="WP_191733356.1">
    <property type="nucleotide sequence ID" value="NZ_JACSPR010000004.1"/>
</dbReference>
<evidence type="ECO:0000313" key="1">
    <source>
        <dbReference type="EMBL" id="MBD8030133.1"/>
    </source>
</evidence>
<dbReference type="Proteomes" id="UP000650224">
    <property type="component" value="Unassembled WGS sequence"/>
</dbReference>
<evidence type="ECO:0000313" key="2">
    <source>
        <dbReference type="Proteomes" id="UP000650224"/>
    </source>
</evidence>
<sequence>MKTPRPRLPMPKVPVKVPGMRAVTGVFAGTFAGTFAEPRWDKARDTLHTQIQAAMKSGRSYGKTITPTLREMEKLLPRVSHVADEDAVASELCSMVIAEDLQCGIQEFCIAAPELDCMKDARILEYHSATSHLISSAAATIGMRFDDNSPPPAIDTAMAFDAVFIKLGTAPHEDTRSRFYTRMSPRDIMDALSHFEYRPY</sequence>
<comment type="caution">
    <text evidence="1">The sequence shown here is derived from an EMBL/GenBank/DDBJ whole genome shotgun (WGS) entry which is preliminary data.</text>
</comment>
<proteinExistence type="predicted"/>
<gene>
    <name evidence="1" type="ORF">H9627_07335</name>
</gene>
<accession>A0A8I0HHJ5</accession>
<reference evidence="1 2" key="1">
    <citation type="submission" date="2020-08" db="EMBL/GenBank/DDBJ databases">
        <title>A Genomic Blueprint of the Chicken Gut Microbiome.</title>
        <authorList>
            <person name="Gilroy R."/>
            <person name="Ravi A."/>
            <person name="Getino M."/>
            <person name="Pursley I."/>
            <person name="Horton D.L."/>
            <person name="Alikhan N.-F."/>
            <person name="Baker D."/>
            <person name="Gharbi K."/>
            <person name="Hall N."/>
            <person name="Watson M."/>
            <person name="Adriaenssens E.M."/>
            <person name="Foster-Nyarko E."/>
            <person name="Jarju S."/>
            <person name="Secka A."/>
            <person name="Antonio M."/>
            <person name="Oren A."/>
            <person name="Chaudhuri R."/>
            <person name="La Ragione R.M."/>
            <person name="Hildebrand F."/>
            <person name="Pallen M.J."/>
        </authorList>
    </citation>
    <scope>NUCLEOTIDE SEQUENCE [LARGE SCALE GENOMIC DNA]</scope>
    <source>
        <strain evidence="1 2">Sa1YVA5</strain>
    </source>
</reference>
<dbReference type="AlphaFoldDB" id="A0A8I0HHJ5"/>